<dbReference type="Gene3D" id="3.20.20.70">
    <property type="entry name" value="Aldolase class I"/>
    <property type="match status" value="1"/>
</dbReference>
<dbReference type="GO" id="GO:0016491">
    <property type="term" value="F:oxidoreductase activity"/>
    <property type="evidence" value="ECO:0007669"/>
    <property type="project" value="UniProtKB-KW"/>
</dbReference>
<evidence type="ECO:0000259" key="3">
    <source>
        <dbReference type="Pfam" id="PF00724"/>
    </source>
</evidence>
<dbReference type="InterPro" id="IPR051799">
    <property type="entry name" value="NADH_flavin_oxidoreductase"/>
</dbReference>
<dbReference type="EMBL" id="CP029206">
    <property type="protein sequence ID" value="AWI51165.1"/>
    <property type="molecule type" value="Genomic_DNA"/>
</dbReference>
<dbReference type="RefSeq" id="WP_011201168.1">
    <property type="nucleotide sequence ID" value="NZ_CP029206.1"/>
</dbReference>
<dbReference type="KEGG" id="apor:DDU33_06585"/>
<dbReference type="AlphaFoldDB" id="A0A2U8FJL7"/>
<proteinExistence type="predicted"/>
<dbReference type="InterPro" id="IPR013785">
    <property type="entry name" value="Aldolase_TIM"/>
</dbReference>
<organism evidence="4 5">
    <name type="scientific">Actinobacillus porcitonsillarum</name>
    <dbReference type="NCBI Taxonomy" id="189834"/>
    <lineage>
        <taxon>Bacteria</taxon>
        <taxon>Pseudomonadati</taxon>
        <taxon>Pseudomonadota</taxon>
        <taxon>Gammaproteobacteria</taxon>
        <taxon>Pasteurellales</taxon>
        <taxon>Pasteurellaceae</taxon>
        <taxon>Actinobacillus</taxon>
    </lineage>
</organism>
<keyword evidence="2" id="KW-0560">Oxidoreductase</keyword>
<dbReference type="PANTHER" id="PTHR43656:SF2">
    <property type="entry name" value="BINDING OXIDOREDUCTASE, PUTATIVE (AFU_ORTHOLOGUE AFUA_2G08260)-RELATED"/>
    <property type="match status" value="1"/>
</dbReference>
<dbReference type="CDD" id="cd04735">
    <property type="entry name" value="OYE_like_4_FMN"/>
    <property type="match status" value="1"/>
</dbReference>
<sequence length="389" mass="42867">MNKKFERLFETVTFPNGATISSRFAMGPMVIVGSESNGEIGADDLAYWQRRNDAGSLLITGATAVSDYSDAYGNGLKLHKDELLDGWKQLAAVMKAKGNRAVVQLFHAGYRAAFTYKDKGVAYSASSKEYGFLDYPVTGMTEAQIEDTLNEFAAAAKRAIDAGFDGIEIHGANRYLIHQFFSAVSNVRDDQWGGSLENRARFALEVVKRIQEVIKQYAKADFILGYRISPEEIHREGNGFTFDEALYLIDEVAKLGVDYFNVSQSGVRGFAAEPKAGAYMGQAISKVIKTRLVGRALLLASGDLTSPDKILEAVTEYADITSNATMVLLDPDTKNKIQSGREDEVSLAVDETTIDDLKLPKAFYKIAPMIVTSQFVPQHTKDLIYKEPK</sequence>
<dbReference type="Proteomes" id="UP000244920">
    <property type="component" value="Chromosome"/>
</dbReference>
<dbReference type="InterPro" id="IPR001155">
    <property type="entry name" value="OxRdtase_FMN_N"/>
</dbReference>
<accession>A0A2U8FJL7</accession>
<dbReference type="Pfam" id="PF00724">
    <property type="entry name" value="Oxidored_FMN"/>
    <property type="match status" value="1"/>
</dbReference>
<protein>
    <submittedName>
        <fullName evidence="4">NADH:flavin oxidoreductase</fullName>
    </submittedName>
</protein>
<dbReference type="GO" id="GO:0010181">
    <property type="term" value="F:FMN binding"/>
    <property type="evidence" value="ECO:0007669"/>
    <property type="project" value="InterPro"/>
</dbReference>
<reference evidence="5" key="1">
    <citation type="submission" date="2018-05" db="EMBL/GenBank/DDBJ databases">
        <title>Complete genome sequence of Actinobacillus porcitonsillarum reference strain 9953L55 (CCUG 46996).</title>
        <authorList>
            <person name="Dona V."/>
            <person name="Perreten V."/>
        </authorList>
    </citation>
    <scope>NUCLEOTIDE SEQUENCE [LARGE SCALE GENOMIC DNA]</scope>
    <source>
        <strain evidence="5">9953L55</strain>
    </source>
</reference>
<keyword evidence="5" id="KW-1185">Reference proteome</keyword>
<dbReference type="PANTHER" id="PTHR43656">
    <property type="entry name" value="BINDING OXIDOREDUCTASE, PUTATIVE (AFU_ORTHOLOGUE AFUA_2G08260)-RELATED"/>
    <property type="match status" value="1"/>
</dbReference>
<dbReference type="SUPFAM" id="SSF51395">
    <property type="entry name" value="FMN-linked oxidoreductases"/>
    <property type="match status" value="1"/>
</dbReference>
<evidence type="ECO:0000256" key="2">
    <source>
        <dbReference type="ARBA" id="ARBA00023002"/>
    </source>
</evidence>
<evidence type="ECO:0000313" key="4">
    <source>
        <dbReference type="EMBL" id="AWI51165.1"/>
    </source>
</evidence>
<evidence type="ECO:0000256" key="1">
    <source>
        <dbReference type="ARBA" id="ARBA00022630"/>
    </source>
</evidence>
<keyword evidence="1" id="KW-0285">Flavoprotein</keyword>
<gene>
    <name evidence="4" type="ORF">DDU33_06585</name>
</gene>
<evidence type="ECO:0000313" key="5">
    <source>
        <dbReference type="Proteomes" id="UP000244920"/>
    </source>
</evidence>
<feature type="domain" description="NADH:flavin oxidoreductase/NADH oxidase N-terminal" evidence="3">
    <location>
        <begin position="8"/>
        <end position="344"/>
    </location>
</feature>
<name>A0A2U8FJL7_9PAST</name>